<gene>
    <name evidence="2" type="ORF">EAH69_07635</name>
</gene>
<evidence type="ECO:0000256" key="1">
    <source>
        <dbReference type="SAM" id="Phobius"/>
    </source>
</evidence>
<accession>A0A3L9MA24</accession>
<evidence type="ECO:0000313" key="3">
    <source>
        <dbReference type="Proteomes" id="UP000275348"/>
    </source>
</evidence>
<name>A0A3L9MA24_9FLAO</name>
<proteinExistence type="predicted"/>
<keyword evidence="1" id="KW-1133">Transmembrane helix</keyword>
<evidence type="ECO:0000313" key="2">
    <source>
        <dbReference type="EMBL" id="RLZ09915.1"/>
    </source>
</evidence>
<feature type="transmembrane region" description="Helical" evidence="1">
    <location>
        <begin position="93"/>
        <end position="115"/>
    </location>
</feature>
<feature type="transmembrane region" description="Helical" evidence="1">
    <location>
        <begin position="127"/>
        <end position="145"/>
    </location>
</feature>
<dbReference type="AlphaFoldDB" id="A0A3L9MA24"/>
<organism evidence="2 3">
    <name type="scientific">Faecalibacter macacae</name>
    <dbReference type="NCBI Taxonomy" id="1859289"/>
    <lineage>
        <taxon>Bacteria</taxon>
        <taxon>Pseudomonadati</taxon>
        <taxon>Bacteroidota</taxon>
        <taxon>Flavobacteriia</taxon>
        <taxon>Flavobacteriales</taxon>
        <taxon>Weeksellaceae</taxon>
        <taxon>Faecalibacter</taxon>
    </lineage>
</organism>
<dbReference type="EMBL" id="RDOJ01000008">
    <property type="protein sequence ID" value="RLZ09915.1"/>
    <property type="molecule type" value="Genomic_DNA"/>
</dbReference>
<keyword evidence="3" id="KW-1185">Reference proteome</keyword>
<keyword evidence="1" id="KW-0812">Transmembrane</keyword>
<dbReference type="OrthoDB" id="1451346at2"/>
<sequence>MENKIRIKTLQSRPRFKVYTKASKIELIKTIKNHLALNNKEIGGYANQEFAMVRLRKDKQKYWAPQLQIRWEDDEENKELIVVRGIIGPRPNIWTMFMFFYGLSGALLITLGTYAVSEYYVTGTSNWIWSIPFALLLALGTFIASKIGQQISKEHLIEIYKFINSVFKDIEFYEDKDI</sequence>
<keyword evidence="1" id="KW-0472">Membrane</keyword>
<evidence type="ECO:0008006" key="4">
    <source>
        <dbReference type="Google" id="ProtNLM"/>
    </source>
</evidence>
<protein>
    <recommendedName>
        <fullName evidence="4">GTP-binding protein</fullName>
    </recommendedName>
</protein>
<dbReference type="Proteomes" id="UP000275348">
    <property type="component" value="Unassembled WGS sequence"/>
</dbReference>
<comment type="caution">
    <text evidence="2">The sequence shown here is derived from an EMBL/GenBank/DDBJ whole genome shotgun (WGS) entry which is preliminary data.</text>
</comment>
<reference evidence="2 3" key="1">
    <citation type="submission" date="2018-10" db="EMBL/GenBank/DDBJ databases">
        <authorList>
            <person name="Chen X."/>
        </authorList>
    </citation>
    <scope>NUCLEOTIDE SEQUENCE [LARGE SCALE GENOMIC DNA]</scope>
    <source>
        <strain evidence="2 3">YIM 102668</strain>
    </source>
</reference>
<dbReference type="RefSeq" id="WP_121934597.1">
    <property type="nucleotide sequence ID" value="NZ_RDOJ01000008.1"/>
</dbReference>